<protein>
    <submittedName>
        <fullName evidence="3">Glycogen debranching enzyme N-terminal domain-containing protein</fullName>
    </submittedName>
</protein>
<dbReference type="RefSeq" id="WP_411915029.1">
    <property type="nucleotide sequence ID" value="NZ_BAAFSF010000001.1"/>
</dbReference>
<dbReference type="InterPro" id="IPR032790">
    <property type="entry name" value="GDE_C"/>
</dbReference>
<sequence length="659" mass="75553">MGESYLKFDRTLLANLDESLRYEYIRSNRMGAFGSSTLIGCNTRKYHGLLVVPLPELSDRNHVLLSSLDATVIQHNTPFHTAVHYYEGGHIAPGGHKYIRSCSIDSVPKTIYQVGGVLLQREILLERYQPRVIIKYTLLEAHSDTKLQLRPLVAFRDVTLLTHENDQADTRCLAVENGIAMCLYPKYPTLYMQCTGEATFHEEGLWYKHFQYLKEKIRGYESVEDLYSPGYFECAIKPGESIYFAAGLSSLDIASIDTLYAKEAQSRPPRTSFTECLRHAAEQFYVREGEKEYLLAGFPWFGIRARDTFIALPGCTLYANRQETFERILQTTIPELLNFIHQEANYRESRIEGLKDPDVGVWAVRCIMQYADFVGIEAASAKYGHLLDEIIRYYLSNRHPNCRLTESGLLYLEGDGRALTWMDAEVDGKAVIPRRGYLVELNALWFNALSFYNSLPGREKDHSIEALLQKIQQNFCSTFINPYGYLYDYVLENGYKELGVRPNMLFAISLPYSPMERRKQRDVLDIITKELLTPKGIRTLSPRSDGYKPHCDGLQSERNIAYYNGSAWPWLMGAYTDAYLRIYGSKGISFLKRIFIALTDEIKRHGVATYSELYDGTPPYEWHGAISFAMSVGEILRGQYIIEHAAQKEQLSFNYLLDD</sequence>
<gene>
    <name evidence="3" type="ORF">Tsumi_03210</name>
</gene>
<dbReference type="InterPro" id="IPR024742">
    <property type="entry name" value="Glycogen_debranch_N"/>
</dbReference>
<name>A0ABQ0E0N3_9PORP</name>
<dbReference type="Pfam" id="PF06202">
    <property type="entry name" value="GDE_C"/>
    <property type="match status" value="1"/>
</dbReference>
<proteinExistence type="predicted"/>
<dbReference type="InterPro" id="IPR012341">
    <property type="entry name" value="6hp_glycosidase-like_sf"/>
</dbReference>
<evidence type="ECO:0000259" key="1">
    <source>
        <dbReference type="Pfam" id="PF06202"/>
    </source>
</evidence>
<reference evidence="3 4" key="1">
    <citation type="journal article" date="2025" name="Int. J. Syst. Evol. Microbiol.">
        <title>Desulfovibrio falkowii sp. nov., Porphyromonas miyakawae sp. nov., Mediterraneibacter flintii sp. nov. and Owariibacterium komagatae gen. nov., sp. nov., isolated from human faeces.</title>
        <authorList>
            <person name="Hamaguchi T."/>
            <person name="Ohara M."/>
            <person name="Hisatomi A."/>
            <person name="Sekiguchi K."/>
            <person name="Takeda J.I."/>
            <person name="Ueyama J."/>
            <person name="Ito M."/>
            <person name="Nishiwaki H."/>
            <person name="Ogi T."/>
            <person name="Hirayama M."/>
            <person name="Ohkuma M."/>
            <person name="Sakamoto M."/>
            <person name="Ohno K."/>
        </authorList>
    </citation>
    <scope>NUCLEOTIDE SEQUENCE [LARGE SCALE GENOMIC DNA]</scope>
    <source>
        <strain evidence="3 4">13CB11C</strain>
    </source>
</reference>
<dbReference type="InterPro" id="IPR010401">
    <property type="entry name" value="AGL/Gdb1"/>
</dbReference>
<feature type="domain" description="Glycogen debranching enzyme bacterial and archaeal type N-terminal" evidence="2">
    <location>
        <begin position="23"/>
        <end position="243"/>
    </location>
</feature>
<evidence type="ECO:0000313" key="3">
    <source>
        <dbReference type="EMBL" id="GAB1251217.1"/>
    </source>
</evidence>
<dbReference type="PANTHER" id="PTHR10569">
    <property type="entry name" value="GLYCOGEN DEBRANCHING ENZYME"/>
    <property type="match status" value="1"/>
</dbReference>
<dbReference type="InterPro" id="IPR008928">
    <property type="entry name" value="6-hairpin_glycosidase_sf"/>
</dbReference>
<accession>A0ABQ0E0N3</accession>
<evidence type="ECO:0000313" key="4">
    <source>
        <dbReference type="Proteomes" id="UP001628220"/>
    </source>
</evidence>
<dbReference type="EMBL" id="BAAFSF010000001">
    <property type="protein sequence ID" value="GAB1251217.1"/>
    <property type="molecule type" value="Genomic_DNA"/>
</dbReference>
<dbReference type="Proteomes" id="UP001628220">
    <property type="component" value="Unassembled WGS sequence"/>
</dbReference>
<dbReference type="SUPFAM" id="SSF48208">
    <property type="entry name" value="Six-hairpin glycosidases"/>
    <property type="match status" value="1"/>
</dbReference>
<organism evidence="3 4">
    <name type="scientific">Porphyromonas miyakawae</name>
    <dbReference type="NCBI Taxonomy" id="3137470"/>
    <lineage>
        <taxon>Bacteria</taxon>
        <taxon>Pseudomonadati</taxon>
        <taxon>Bacteroidota</taxon>
        <taxon>Bacteroidia</taxon>
        <taxon>Bacteroidales</taxon>
        <taxon>Porphyromonadaceae</taxon>
        <taxon>Porphyromonas</taxon>
    </lineage>
</organism>
<dbReference type="Gene3D" id="1.50.10.10">
    <property type="match status" value="1"/>
</dbReference>
<feature type="domain" description="Glycogen debranching enzyme C-terminal" evidence="1">
    <location>
        <begin position="281"/>
        <end position="637"/>
    </location>
</feature>
<dbReference type="Pfam" id="PF12439">
    <property type="entry name" value="GDE_N"/>
    <property type="match status" value="1"/>
</dbReference>
<dbReference type="PANTHER" id="PTHR10569:SF2">
    <property type="entry name" value="GLYCOGEN DEBRANCHING ENZYME"/>
    <property type="match status" value="1"/>
</dbReference>
<keyword evidence="4" id="KW-1185">Reference proteome</keyword>
<evidence type="ECO:0000259" key="2">
    <source>
        <dbReference type="Pfam" id="PF12439"/>
    </source>
</evidence>
<comment type="caution">
    <text evidence="3">The sequence shown here is derived from an EMBL/GenBank/DDBJ whole genome shotgun (WGS) entry which is preliminary data.</text>
</comment>